<protein>
    <recommendedName>
        <fullName evidence="3">Excreted virulence factor EspC (Type VII ESX diderm)</fullName>
    </recommendedName>
</protein>
<comment type="caution">
    <text evidence="1">The sequence shown here is derived from an EMBL/GenBank/DDBJ whole genome shotgun (WGS) entry which is preliminary data.</text>
</comment>
<evidence type="ECO:0000313" key="2">
    <source>
        <dbReference type="Proteomes" id="UP001602287"/>
    </source>
</evidence>
<name>A0ABW6W082_9ACTN</name>
<proteinExistence type="predicted"/>
<dbReference type="RefSeq" id="WP_210859844.1">
    <property type="nucleotide sequence ID" value="NZ_JBEZDH010000003.1"/>
</dbReference>
<evidence type="ECO:0008006" key="3">
    <source>
        <dbReference type="Google" id="ProtNLM"/>
    </source>
</evidence>
<gene>
    <name evidence="1" type="ORF">ACFY3B_24475</name>
</gene>
<organism evidence="1 2">
    <name type="scientific">Micromonospora parva</name>
    <dbReference type="NCBI Taxonomy" id="1464048"/>
    <lineage>
        <taxon>Bacteria</taxon>
        <taxon>Bacillati</taxon>
        <taxon>Actinomycetota</taxon>
        <taxon>Actinomycetes</taxon>
        <taxon>Micromonosporales</taxon>
        <taxon>Micromonosporaceae</taxon>
        <taxon>Micromonospora</taxon>
    </lineage>
</organism>
<dbReference type="EMBL" id="JBIAZM010000010">
    <property type="protein sequence ID" value="MFF5202766.1"/>
    <property type="molecule type" value="Genomic_DNA"/>
</dbReference>
<evidence type="ECO:0000313" key="1">
    <source>
        <dbReference type="EMBL" id="MFF5202766.1"/>
    </source>
</evidence>
<accession>A0ABW6W082</accession>
<sequence length="100" mass="10975">MSRYEVEAMRALGTSFSTYADELDQQTNWALSGLEMPSEAFPLFALSAVDDYERSLSAVGAVTATLRETFEAIGTALHRVAGHYDQLEADQADGFRSPHN</sequence>
<keyword evidence="2" id="KW-1185">Reference proteome</keyword>
<dbReference type="Proteomes" id="UP001602287">
    <property type="component" value="Unassembled WGS sequence"/>
</dbReference>
<reference evidence="1 2" key="1">
    <citation type="submission" date="2024-10" db="EMBL/GenBank/DDBJ databases">
        <title>The Natural Products Discovery Center: Release of the First 8490 Sequenced Strains for Exploring Actinobacteria Biosynthetic Diversity.</title>
        <authorList>
            <person name="Kalkreuter E."/>
            <person name="Kautsar S.A."/>
            <person name="Yang D."/>
            <person name="Bader C.D."/>
            <person name="Teijaro C.N."/>
            <person name="Fluegel L."/>
            <person name="Davis C.M."/>
            <person name="Simpson J.R."/>
            <person name="Lauterbach L."/>
            <person name="Steele A.D."/>
            <person name="Gui C."/>
            <person name="Meng S."/>
            <person name="Li G."/>
            <person name="Viehrig K."/>
            <person name="Ye F."/>
            <person name="Su P."/>
            <person name="Kiefer A.F."/>
            <person name="Nichols A."/>
            <person name="Cepeda A.J."/>
            <person name="Yan W."/>
            <person name="Fan B."/>
            <person name="Jiang Y."/>
            <person name="Adhikari A."/>
            <person name="Zheng C.-J."/>
            <person name="Schuster L."/>
            <person name="Cowan T.M."/>
            <person name="Smanski M.J."/>
            <person name="Chevrette M.G."/>
            <person name="De Carvalho L.P.S."/>
            <person name="Shen B."/>
        </authorList>
    </citation>
    <scope>NUCLEOTIDE SEQUENCE [LARGE SCALE GENOMIC DNA]</scope>
    <source>
        <strain evidence="1 2">NPDC000140</strain>
    </source>
</reference>